<organism evidence="2 3">
    <name type="scientific">Kaistia terrae</name>
    <dbReference type="NCBI Taxonomy" id="537017"/>
    <lineage>
        <taxon>Bacteria</taxon>
        <taxon>Pseudomonadati</taxon>
        <taxon>Pseudomonadota</taxon>
        <taxon>Alphaproteobacteria</taxon>
        <taxon>Hyphomicrobiales</taxon>
        <taxon>Kaistiaceae</taxon>
        <taxon>Kaistia</taxon>
    </lineage>
</organism>
<proteinExistence type="predicted"/>
<dbReference type="Pfam" id="PF13304">
    <property type="entry name" value="AAA_21"/>
    <property type="match status" value="1"/>
</dbReference>
<dbReference type="RefSeq" id="WP_266341630.1">
    <property type="nucleotide sequence ID" value="NZ_JAPKNH010000001.1"/>
</dbReference>
<reference evidence="3" key="1">
    <citation type="journal article" date="2019" name="Int. J. Syst. Evol. Microbiol.">
        <title>The Global Catalogue of Microorganisms (GCM) 10K type strain sequencing project: providing services to taxonomists for standard genome sequencing and annotation.</title>
        <authorList>
            <consortium name="The Broad Institute Genomics Platform"/>
            <consortium name="The Broad Institute Genome Sequencing Center for Infectious Disease"/>
            <person name="Wu L."/>
            <person name="Ma J."/>
        </authorList>
    </citation>
    <scope>NUCLEOTIDE SEQUENCE [LARGE SCALE GENOMIC DNA]</scope>
    <source>
        <strain evidence="3">KACC 12633</strain>
    </source>
</reference>
<name>A0ABW0PWS3_9HYPH</name>
<comment type="caution">
    <text evidence="2">The sequence shown here is derived from an EMBL/GenBank/DDBJ whole genome shotgun (WGS) entry which is preliminary data.</text>
</comment>
<dbReference type="InterPro" id="IPR027417">
    <property type="entry name" value="P-loop_NTPase"/>
</dbReference>
<protein>
    <submittedName>
        <fullName evidence="2">AAA family ATPase</fullName>
    </submittedName>
</protein>
<keyword evidence="3" id="KW-1185">Reference proteome</keyword>
<evidence type="ECO:0000259" key="1">
    <source>
        <dbReference type="Pfam" id="PF13304"/>
    </source>
</evidence>
<sequence length="219" mass="24057">MSHTALLELAELQPAVATAIRGRFFSWPTVAIEGDAWQGWTEFGQLSSGEQNILSTGAKLIAHAEPGCLIAVDEPEVSLNTAWQQHYTDLVSRSLSEAPGSHVLIATHSPHLISSLPFGESSIVQIERNKERLKASTIDAEFEGWGSESVLYQVLDIPSASSFGFQRELASILLHIQENGADRDRLDEFLEKANRLNFEGADALAQVIASIRDYRDDLV</sequence>
<dbReference type="InterPro" id="IPR003959">
    <property type="entry name" value="ATPase_AAA_core"/>
</dbReference>
<accession>A0ABW0PWS3</accession>
<dbReference type="InterPro" id="IPR051396">
    <property type="entry name" value="Bact_Antivir_Def_Nuclease"/>
</dbReference>
<dbReference type="SUPFAM" id="SSF52540">
    <property type="entry name" value="P-loop containing nucleoside triphosphate hydrolases"/>
    <property type="match status" value="1"/>
</dbReference>
<evidence type="ECO:0000313" key="2">
    <source>
        <dbReference type="EMBL" id="MFC5516162.1"/>
    </source>
</evidence>
<dbReference type="EMBL" id="JBHSML010000003">
    <property type="protein sequence ID" value="MFC5516162.1"/>
    <property type="molecule type" value="Genomic_DNA"/>
</dbReference>
<dbReference type="Proteomes" id="UP001596150">
    <property type="component" value="Unassembled WGS sequence"/>
</dbReference>
<dbReference type="PANTHER" id="PTHR43581:SF2">
    <property type="entry name" value="EXCINUCLEASE ATPASE SUBUNIT"/>
    <property type="match status" value="1"/>
</dbReference>
<dbReference type="PANTHER" id="PTHR43581">
    <property type="entry name" value="ATP/GTP PHOSPHATASE"/>
    <property type="match status" value="1"/>
</dbReference>
<feature type="domain" description="ATPase AAA-type core" evidence="1">
    <location>
        <begin position="39"/>
        <end position="114"/>
    </location>
</feature>
<evidence type="ECO:0000313" key="3">
    <source>
        <dbReference type="Proteomes" id="UP001596150"/>
    </source>
</evidence>
<dbReference type="Gene3D" id="3.40.50.300">
    <property type="entry name" value="P-loop containing nucleotide triphosphate hydrolases"/>
    <property type="match status" value="1"/>
</dbReference>
<gene>
    <name evidence="2" type="ORF">ACFPP9_10310</name>
</gene>